<keyword evidence="1" id="KW-1133">Transmembrane helix</keyword>
<keyword evidence="1" id="KW-0472">Membrane</keyword>
<proteinExistence type="predicted"/>
<dbReference type="AlphaFoldDB" id="A0A0C9VQD9"/>
<dbReference type="Proteomes" id="UP000054279">
    <property type="component" value="Unassembled WGS sequence"/>
</dbReference>
<feature type="transmembrane region" description="Helical" evidence="1">
    <location>
        <begin position="29"/>
        <end position="49"/>
    </location>
</feature>
<name>A0A0C9VQD9_SPHS4</name>
<organism evidence="2 3">
    <name type="scientific">Sphaerobolus stellatus (strain SS14)</name>
    <dbReference type="NCBI Taxonomy" id="990650"/>
    <lineage>
        <taxon>Eukaryota</taxon>
        <taxon>Fungi</taxon>
        <taxon>Dikarya</taxon>
        <taxon>Basidiomycota</taxon>
        <taxon>Agaricomycotina</taxon>
        <taxon>Agaricomycetes</taxon>
        <taxon>Phallomycetidae</taxon>
        <taxon>Geastrales</taxon>
        <taxon>Sphaerobolaceae</taxon>
        <taxon>Sphaerobolus</taxon>
    </lineage>
</organism>
<protein>
    <submittedName>
        <fullName evidence="2">Uncharacterized protein</fullName>
    </submittedName>
</protein>
<accession>A0A0C9VQD9</accession>
<evidence type="ECO:0000256" key="1">
    <source>
        <dbReference type="SAM" id="Phobius"/>
    </source>
</evidence>
<reference evidence="2 3" key="1">
    <citation type="submission" date="2014-06" db="EMBL/GenBank/DDBJ databases">
        <title>Evolutionary Origins and Diversification of the Mycorrhizal Mutualists.</title>
        <authorList>
            <consortium name="DOE Joint Genome Institute"/>
            <consortium name="Mycorrhizal Genomics Consortium"/>
            <person name="Kohler A."/>
            <person name="Kuo A."/>
            <person name="Nagy L.G."/>
            <person name="Floudas D."/>
            <person name="Copeland A."/>
            <person name="Barry K.W."/>
            <person name="Cichocki N."/>
            <person name="Veneault-Fourrey C."/>
            <person name="LaButti K."/>
            <person name="Lindquist E.A."/>
            <person name="Lipzen A."/>
            <person name="Lundell T."/>
            <person name="Morin E."/>
            <person name="Murat C."/>
            <person name="Riley R."/>
            <person name="Ohm R."/>
            <person name="Sun H."/>
            <person name="Tunlid A."/>
            <person name="Henrissat B."/>
            <person name="Grigoriev I.V."/>
            <person name="Hibbett D.S."/>
            <person name="Martin F."/>
        </authorList>
    </citation>
    <scope>NUCLEOTIDE SEQUENCE [LARGE SCALE GENOMIC DNA]</scope>
    <source>
        <strain evidence="2 3">SS14</strain>
    </source>
</reference>
<keyword evidence="1" id="KW-0812">Transmembrane</keyword>
<feature type="transmembrane region" description="Helical" evidence="1">
    <location>
        <begin position="61"/>
        <end position="81"/>
    </location>
</feature>
<gene>
    <name evidence="2" type="ORF">M422DRAFT_256943</name>
</gene>
<feature type="transmembrane region" description="Helical" evidence="1">
    <location>
        <begin position="128"/>
        <end position="151"/>
    </location>
</feature>
<dbReference type="HOGENOM" id="CLU_065006_0_1_1"/>
<keyword evidence="3" id="KW-1185">Reference proteome</keyword>
<evidence type="ECO:0000313" key="2">
    <source>
        <dbReference type="EMBL" id="KIJ40121.1"/>
    </source>
</evidence>
<sequence length="244" mass="26429">MFEILAVLVTILQVGAATAIQALLIGRAYAVSGGNSFIAAGLGLITVLYNGLDICSPGSASFVTTLIFDGTVMAITAYFAWSSSKQLQNMFGTRQSLTVIFLQQGVVRFFIIFIWTLEISISDNVLNLFLVGIDTGLENVVSAILICRFILQLRRFNTRVQTVPSIHIASTPGLQGRLQRIHTTLIEEFGNSGIEYDLETEDDIAELEGDPTPSADIDTEVHITAEEFPWVINPVESAPGISGS</sequence>
<feature type="transmembrane region" description="Helical" evidence="1">
    <location>
        <begin position="101"/>
        <end position="121"/>
    </location>
</feature>
<evidence type="ECO:0000313" key="3">
    <source>
        <dbReference type="Proteomes" id="UP000054279"/>
    </source>
</evidence>
<dbReference type="EMBL" id="KN837146">
    <property type="protein sequence ID" value="KIJ40121.1"/>
    <property type="molecule type" value="Genomic_DNA"/>
</dbReference>